<dbReference type="STRING" id="1499967.U27_02259"/>
<dbReference type="InterPro" id="IPR050697">
    <property type="entry name" value="Adenylyl/Guanylyl_Cyclase_3/4"/>
</dbReference>
<dbReference type="InterPro" id="IPR029787">
    <property type="entry name" value="Nucleotide_cyclase"/>
</dbReference>
<dbReference type="Proteomes" id="UP000030661">
    <property type="component" value="Unassembled WGS sequence"/>
</dbReference>
<dbReference type="Pfam" id="PF00211">
    <property type="entry name" value="Guanylate_cyc"/>
    <property type="match status" value="1"/>
</dbReference>
<sequence>MNTQTTVFDQCRTREQIQAQLQRLVQELVFPAQAQSPQTTENAVHDRGMPVDLRVLADVSYTDLKERDHPVFLISEICRLLIKMGERESLRQCLALSHQLYPFKCQRNESWHISALYKGIAQIGLSQTDLGIKNVSIGLSGQEVFSIAALDRALGYWALMSAAVANKNLKLARVFSEKWLRSSEEGALEQECRRAKLTMLLLALLFGDQETCVLLAEELKTSPFDEWQDAGNTLLVWTYMLKDGQYRPGSDGNSPYPLLLGVSWPENACSGAEDEQAAYSGEFSNLCALRRSVCRPEIARTLPTDLLEKYADFLAQWELAGPLCELEMVLKERDHEQAVQGQLSRVLGESILHAILNKNPVEPPVVRQSDAIILVTDARQFSTLSEQRNPEEIFDLLNPVFKILSEELEPIGGTILEFIGDSIILVFNTFPQQHTEIMEILIHTIRSLMRIYVLNAMSQQSARPDIRLGVGINRGPVALGYLGGLKRCHLTVLGNTINLAARLESASKELPGDVIVSAACFENNRPDVWAAPLRVNFCLRDLGQQYHPRNIATPVHLFGLRPLLPYWVDFVPMGFVACPEKGVVYLDTGNANCPGIIDHHFEGCQANSACELLLRIPELLLEHIQGLSRSQLEFRLHHAPDLDCAAALYAASELLAGHPRTEILRQLSDYVSLVDQARLPLPHKLSHSLYGIFQAHQRLSLSAQNDVVLSDLCLLEAGLRVIDAAVYLLQQHPEERNFASIFQFQPTWFAAERQLLEEDQVCYAEDVQCRSHQYIARVNGLPEPAVGLWLDHPQSVFFKLWGWNDPNAPGGNGYAFLAVDLSTSDKNRFMIGVDPARDLNLQGLGQLLEAHEARKRKLIGKERPIHPIRYPADNSDPWYFGQGHNYAVIDAPGEGTVLSAAEVQRIHENWQNT</sequence>
<reference evidence="2" key="1">
    <citation type="journal article" date="2015" name="PeerJ">
        <title>First genomic representation of candidate bacterial phylum KSB3 points to enhanced environmental sensing as a trigger of wastewater bulking.</title>
        <authorList>
            <person name="Sekiguchi Y."/>
            <person name="Ohashi A."/>
            <person name="Parks D.H."/>
            <person name="Yamauchi T."/>
            <person name="Tyson G.W."/>
            <person name="Hugenholtz P."/>
        </authorList>
    </citation>
    <scope>NUCLEOTIDE SEQUENCE [LARGE SCALE GENOMIC DNA]</scope>
</reference>
<organism evidence="2">
    <name type="scientific">Vecturithrix granuli</name>
    <dbReference type="NCBI Taxonomy" id="1499967"/>
    <lineage>
        <taxon>Bacteria</taxon>
        <taxon>Candidatus Moduliflexota</taxon>
        <taxon>Candidatus Vecturitrichia</taxon>
        <taxon>Candidatus Vecturitrichales</taxon>
        <taxon>Candidatus Vecturitrichaceae</taxon>
        <taxon>Candidatus Vecturithrix</taxon>
    </lineage>
</organism>
<keyword evidence="3" id="KW-1185">Reference proteome</keyword>
<evidence type="ECO:0000259" key="1">
    <source>
        <dbReference type="PROSITE" id="PS50125"/>
    </source>
</evidence>
<dbReference type="InterPro" id="IPR001054">
    <property type="entry name" value="A/G_cyclase"/>
</dbReference>
<dbReference type="Gene3D" id="3.30.70.1230">
    <property type="entry name" value="Nucleotide cyclase"/>
    <property type="match status" value="1"/>
</dbReference>
<dbReference type="eggNOG" id="COG2114">
    <property type="taxonomic scope" value="Bacteria"/>
</dbReference>
<dbReference type="AlphaFoldDB" id="A0A0S6WA94"/>
<dbReference type="PROSITE" id="PS50125">
    <property type="entry name" value="GUANYLATE_CYCLASE_2"/>
    <property type="match status" value="1"/>
</dbReference>
<dbReference type="CDD" id="cd07302">
    <property type="entry name" value="CHD"/>
    <property type="match status" value="1"/>
</dbReference>
<dbReference type="EMBL" id="DF820463">
    <property type="protein sequence ID" value="GAK55426.1"/>
    <property type="molecule type" value="Genomic_DNA"/>
</dbReference>
<dbReference type="GO" id="GO:0035556">
    <property type="term" value="P:intracellular signal transduction"/>
    <property type="evidence" value="ECO:0007669"/>
    <property type="project" value="InterPro"/>
</dbReference>
<proteinExistence type="predicted"/>
<feature type="domain" description="Guanylate cyclase" evidence="1">
    <location>
        <begin position="372"/>
        <end position="504"/>
    </location>
</feature>
<dbReference type="GO" id="GO:0009190">
    <property type="term" value="P:cyclic nucleotide biosynthetic process"/>
    <property type="evidence" value="ECO:0007669"/>
    <property type="project" value="InterPro"/>
</dbReference>
<dbReference type="PANTHER" id="PTHR43081:SF1">
    <property type="entry name" value="ADENYLATE CYCLASE, TERMINAL-DIFFERENTIATION SPECIFIC"/>
    <property type="match status" value="1"/>
</dbReference>
<name>A0A0S6WA94_VECG1</name>
<protein>
    <recommendedName>
        <fullName evidence="1">Guanylate cyclase domain-containing protein</fullName>
    </recommendedName>
</protein>
<evidence type="ECO:0000313" key="2">
    <source>
        <dbReference type="EMBL" id="GAK55426.1"/>
    </source>
</evidence>
<gene>
    <name evidence="2" type="ORF">U27_02259</name>
</gene>
<dbReference type="SMART" id="SM00044">
    <property type="entry name" value="CYCc"/>
    <property type="match status" value="1"/>
</dbReference>
<dbReference type="HOGENOM" id="CLU_320216_0_0_0"/>
<evidence type="ECO:0000313" key="3">
    <source>
        <dbReference type="Proteomes" id="UP000030661"/>
    </source>
</evidence>
<dbReference type="PANTHER" id="PTHR43081">
    <property type="entry name" value="ADENYLATE CYCLASE, TERMINAL-DIFFERENTIATION SPECIFIC-RELATED"/>
    <property type="match status" value="1"/>
</dbReference>
<accession>A0A0S6WA94</accession>
<dbReference type="GO" id="GO:0004016">
    <property type="term" value="F:adenylate cyclase activity"/>
    <property type="evidence" value="ECO:0007669"/>
    <property type="project" value="UniProtKB-ARBA"/>
</dbReference>
<dbReference type="SUPFAM" id="SSF55073">
    <property type="entry name" value="Nucleotide cyclase"/>
    <property type="match status" value="1"/>
</dbReference>